<evidence type="ECO:0000259" key="5">
    <source>
        <dbReference type="PROSITE" id="PS51819"/>
    </source>
</evidence>
<gene>
    <name evidence="6" type="ORF">DY240_11020</name>
</gene>
<dbReference type="InterPro" id="IPR000335">
    <property type="entry name" value="Bleomycin-R"/>
</dbReference>
<reference evidence="6 7" key="1">
    <citation type="submission" date="2018-09" db="EMBL/GenBank/DDBJ databases">
        <title>Isolation, diversity and antifungal activity of actinobacteria from wheat.</title>
        <authorList>
            <person name="Han C."/>
        </authorList>
    </citation>
    <scope>NUCLEOTIDE SEQUENCE [LARGE SCALE GENOMIC DNA]</scope>
    <source>
        <strain evidence="6 7">NEAU-YY265</strain>
    </source>
</reference>
<dbReference type="Gene3D" id="3.10.180.10">
    <property type="entry name" value="2,3-Dihydroxybiphenyl 1,2-Dioxygenase, domain 1"/>
    <property type="match status" value="1"/>
</dbReference>
<organism evidence="6 7">
    <name type="scientific">Jiangella rhizosphaerae</name>
    <dbReference type="NCBI Taxonomy" id="2293569"/>
    <lineage>
        <taxon>Bacteria</taxon>
        <taxon>Bacillati</taxon>
        <taxon>Actinomycetota</taxon>
        <taxon>Actinomycetes</taxon>
        <taxon>Jiangellales</taxon>
        <taxon>Jiangellaceae</taxon>
        <taxon>Jiangella</taxon>
    </lineage>
</organism>
<evidence type="ECO:0000256" key="2">
    <source>
        <dbReference type="ARBA" id="ARBA00021572"/>
    </source>
</evidence>
<dbReference type="InterPro" id="IPR029068">
    <property type="entry name" value="Glyas_Bleomycin-R_OHBP_Dase"/>
</dbReference>
<comment type="caution">
    <text evidence="6">The sequence shown here is derived from an EMBL/GenBank/DDBJ whole genome shotgun (WGS) entry which is preliminary data.</text>
</comment>
<dbReference type="InterPro" id="IPR037523">
    <property type="entry name" value="VOC_core"/>
</dbReference>
<evidence type="ECO:0000313" key="7">
    <source>
        <dbReference type="Proteomes" id="UP000284057"/>
    </source>
</evidence>
<evidence type="ECO:0000256" key="4">
    <source>
        <dbReference type="SAM" id="MobiDB-lite"/>
    </source>
</evidence>
<keyword evidence="7" id="KW-1185">Reference proteome</keyword>
<sequence length="211" mass="23107">MRTFRDAKTMAKTLRTELAERRGVELTHSECLEIVARQFGVTDWNVLAAKTAELSSIDGDGSAGAWGARASTIPVLRIFSVEKAREFYVDFLGFALDFGGPSSGGDSPFYGQVSRGRTTLHLTEASYDPYPGATVFVWLDGVHDLHHELNERRQTVTVWSPAVWAPAPEEASFGTVMTIADPFGNTLRFTEPSDPKARAALPRWSPASSRG</sequence>
<protein>
    <recommendedName>
        <fullName evidence="2">Bleomycin resistance protein</fullName>
    </recommendedName>
</protein>
<name>A0A418KSA1_9ACTN</name>
<comment type="similarity">
    <text evidence="1">Belongs to the bleomycin resistance protein family.</text>
</comment>
<dbReference type="Proteomes" id="UP000284057">
    <property type="component" value="Unassembled WGS sequence"/>
</dbReference>
<dbReference type="AlphaFoldDB" id="A0A418KSA1"/>
<feature type="region of interest" description="Disordered" evidence="4">
    <location>
        <begin position="191"/>
        <end position="211"/>
    </location>
</feature>
<dbReference type="GO" id="GO:0046677">
    <property type="term" value="P:response to antibiotic"/>
    <property type="evidence" value="ECO:0007669"/>
    <property type="project" value="UniProtKB-KW"/>
</dbReference>
<dbReference type="Pfam" id="PF19581">
    <property type="entry name" value="Glyoxalase_7"/>
    <property type="match status" value="1"/>
</dbReference>
<evidence type="ECO:0000313" key="6">
    <source>
        <dbReference type="EMBL" id="RIQ26055.1"/>
    </source>
</evidence>
<keyword evidence="3" id="KW-0046">Antibiotic resistance</keyword>
<evidence type="ECO:0000256" key="3">
    <source>
        <dbReference type="ARBA" id="ARBA00023251"/>
    </source>
</evidence>
<dbReference type="SUPFAM" id="SSF54593">
    <property type="entry name" value="Glyoxalase/Bleomycin resistance protein/Dihydroxybiphenyl dioxygenase"/>
    <property type="match status" value="1"/>
</dbReference>
<feature type="domain" description="VOC" evidence="5">
    <location>
        <begin position="69"/>
        <end position="192"/>
    </location>
</feature>
<dbReference type="Pfam" id="PF20066">
    <property type="entry name" value="Glyoxalase_8"/>
    <property type="match status" value="1"/>
</dbReference>
<dbReference type="OrthoDB" id="6624781at2"/>
<proteinExistence type="inferred from homology"/>
<evidence type="ECO:0000256" key="1">
    <source>
        <dbReference type="ARBA" id="ARBA00011051"/>
    </source>
</evidence>
<accession>A0A418KSA1</accession>
<dbReference type="EMBL" id="QUAL01000101">
    <property type="protein sequence ID" value="RIQ26055.1"/>
    <property type="molecule type" value="Genomic_DNA"/>
</dbReference>
<dbReference type="PROSITE" id="PS51819">
    <property type="entry name" value="VOC"/>
    <property type="match status" value="1"/>
</dbReference>
<dbReference type="RefSeq" id="WP_119659948.1">
    <property type="nucleotide sequence ID" value="NZ_QUAL01000101.1"/>
</dbReference>
<dbReference type="InterPro" id="IPR045517">
    <property type="entry name" value="Glyoxalase_8"/>
</dbReference>